<dbReference type="RefSeq" id="WP_044212284.1">
    <property type="nucleotide sequence ID" value="NZ_BAMD01000008.1"/>
</dbReference>
<dbReference type="PROSITE" id="PS51257">
    <property type="entry name" value="PROKAR_LIPOPROTEIN"/>
    <property type="match status" value="1"/>
</dbReference>
<evidence type="ECO:0008006" key="3">
    <source>
        <dbReference type="Google" id="ProtNLM"/>
    </source>
</evidence>
<evidence type="ECO:0000313" key="1">
    <source>
        <dbReference type="EMBL" id="GAF02299.1"/>
    </source>
</evidence>
<evidence type="ECO:0000313" key="2">
    <source>
        <dbReference type="Proteomes" id="UP000019402"/>
    </source>
</evidence>
<reference evidence="1 2" key="1">
    <citation type="journal article" date="2014" name="Genome Announc.">
        <title>Draft Genome Sequence of Cytophaga fermentans JCM 21142T, a Facultative Anaerobe Isolated from Marine Mud.</title>
        <authorList>
            <person name="Starns D."/>
            <person name="Oshima K."/>
            <person name="Suda W."/>
            <person name="Iino T."/>
            <person name="Yuki M."/>
            <person name="Inoue J."/>
            <person name="Kitamura K."/>
            <person name="Iida T."/>
            <person name="Darby A."/>
            <person name="Hattori M."/>
            <person name="Ohkuma M."/>
        </authorList>
    </citation>
    <scope>NUCLEOTIDE SEQUENCE [LARGE SCALE GENOMIC DNA]</scope>
    <source>
        <strain evidence="1 2">JCM 21142</strain>
    </source>
</reference>
<comment type="caution">
    <text evidence="1">The sequence shown here is derived from an EMBL/GenBank/DDBJ whole genome shotgun (WGS) entry which is preliminary data.</text>
</comment>
<dbReference type="InterPro" id="IPR011990">
    <property type="entry name" value="TPR-like_helical_dom_sf"/>
</dbReference>
<dbReference type="Proteomes" id="UP000019402">
    <property type="component" value="Unassembled WGS sequence"/>
</dbReference>
<name>W7YIC3_9BACT</name>
<dbReference type="EMBL" id="BAMD01000008">
    <property type="protein sequence ID" value="GAF02299.1"/>
    <property type="molecule type" value="Genomic_DNA"/>
</dbReference>
<keyword evidence="2" id="KW-1185">Reference proteome</keyword>
<protein>
    <recommendedName>
        <fullName evidence="3">PEP-CTERM system TPR-repeat lipoprotein</fullName>
    </recommendedName>
</protein>
<gene>
    <name evidence="1" type="ORF">JCM21142_3931</name>
</gene>
<dbReference type="Gene3D" id="1.25.40.10">
    <property type="entry name" value="Tetratricopeptide repeat domain"/>
    <property type="match status" value="1"/>
</dbReference>
<proteinExistence type="predicted"/>
<sequence>MRLIKGFIAVSILLGVVYSCSPLKKIESGKSVAMASYAEHNYLQAYEQLTALITSYQSAKLKVPVDILLKTADCAAQLKKYDVASDYFSQSLADSITMTGVKGYIENSKAGGNIDILASALNQYAIFLNENGEGRYLAKELFATALRTNDQESILKVYPDLEKPNEEESMAYLLALEKANKNKEALTFCNHLIKENPDYNRAKEWKAIYYYNLAEEGYKREMAKYNKKQKLYSLRLSKT</sequence>
<organism evidence="1 2">
    <name type="scientific">Saccharicrinis fermentans DSM 9555 = JCM 21142</name>
    <dbReference type="NCBI Taxonomy" id="869213"/>
    <lineage>
        <taxon>Bacteria</taxon>
        <taxon>Pseudomonadati</taxon>
        <taxon>Bacteroidota</taxon>
        <taxon>Bacteroidia</taxon>
        <taxon>Marinilabiliales</taxon>
        <taxon>Marinilabiliaceae</taxon>
        <taxon>Saccharicrinis</taxon>
    </lineage>
</organism>
<dbReference type="AlphaFoldDB" id="W7YIC3"/>
<dbReference type="OrthoDB" id="1119522at2"/>
<accession>W7YIC3</accession>